<dbReference type="AlphaFoldDB" id="A0A0K1PPL6"/>
<name>A0A0K1PPL6_9BACT</name>
<evidence type="ECO:0000313" key="1">
    <source>
        <dbReference type="EMBL" id="AKU95321.1"/>
    </source>
</evidence>
<organism evidence="1 2">
    <name type="scientific">Labilithrix luteola</name>
    <dbReference type="NCBI Taxonomy" id="1391654"/>
    <lineage>
        <taxon>Bacteria</taxon>
        <taxon>Pseudomonadati</taxon>
        <taxon>Myxococcota</taxon>
        <taxon>Polyangia</taxon>
        <taxon>Polyangiales</taxon>
        <taxon>Labilitrichaceae</taxon>
        <taxon>Labilithrix</taxon>
    </lineage>
</organism>
<dbReference type="InterPro" id="IPR023393">
    <property type="entry name" value="START-like_dom_sf"/>
</dbReference>
<proteinExistence type="predicted"/>
<dbReference type="PATRIC" id="fig|1391654.3.peg.1996"/>
<dbReference type="STRING" id="1391654.AKJ09_01985"/>
<dbReference type="Proteomes" id="UP000064967">
    <property type="component" value="Chromosome"/>
</dbReference>
<protein>
    <submittedName>
        <fullName evidence="1">Uncharacterized protein</fullName>
    </submittedName>
</protein>
<dbReference type="Gene3D" id="3.30.530.20">
    <property type="match status" value="1"/>
</dbReference>
<evidence type="ECO:0000313" key="2">
    <source>
        <dbReference type="Proteomes" id="UP000064967"/>
    </source>
</evidence>
<reference evidence="1 2" key="1">
    <citation type="submission" date="2015-08" db="EMBL/GenBank/DDBJ databases">
        <authorList>
            <person name="Babu N.S."/>
            <person name="Beckwith C.J."/>
            <person name="Beseler K.G."/>
            <person name="Brison A."/>
            <person name="Carone J.V."/>
            <person name="Caskin T.P."/>
            <person name="Diamond M."/>
            <person name="Durham M.E."/>
            <person name="Foxe J.M."/>
            <person name="Go M."/>
            <person name="Henderson B.A."/>
            <person name="Jones I.B."/>
            <person name="McGettigan J.A."/>
            <person name="Micheletti S.J."/>
            <person name="Nasrallah M.E."/>
            <person name="Ortiz D."/>
            <person name="Piller C.R."/>
            <person name="Privatt S.R."/>
            <person name="Schneider S.L."/>
            <person name="Sharp S."/>
            <person name="Smith T.C."/>
            <person name="Stanton J.D."/>
            <person name="Ullery H.E."/>
            <person name="Wilson R.J."/>
            <person name="Serrano M.G."/>
            <person name="Buck G."/>
            <person name="Lee V."/>
            <person name="Wang Y."/>
            <person name="Carvalho R."/>
            <person name="Voegtly L."/>
            <person name="Shi R."/>
            <person name="Duckworth R."/>
            <person name="Johnson A."/>
            <person name="Loviza R."/>
            <person name="Walstead R."/>
            <person name="Shah Z."/>
            <person name="Kiflezghi M."/>
            <person name="Wade K."/>
            <person name="Ball S.L."/>
            <person name="Bradley K.W."/>
            <person name="Asai D.J."/>
            <person name="Bowman C.A."/>
            <person name="Russell D.A."/>
            <person name="Pope W.H."/>
            <person name="Jacobs-Sera D."/>
            <person name="Hendrix R.W."/>
            <person name="Hatfull G.F."/>
        </authorList>
    </citation>
    <scope>NUCLEOTIDE SEQUENCE [LARGE SCALE GENOMIC DNA]</scope>
    <source>
        <strain evidence="1 2">DSM 27648</strain>
    </source>
</reference>
<accession>A0A0K1PPL6</accession>
<gene>
    <name evidence="1" type="ORF">AKJ09_01985</name>
</gene>
<dbReference type="SUPFAM" id="SSF55961">
    <property type="entry name" value="Bet v1-like"/>
    <property type="match status" value="1"/>
</dbReference>
<sequence>MSLQGVLMSKREPPESTPLLRRDVVRWIAFGTVVSISGCHWVTEPNGSIVYIPIRVLVNGNGSEVVFTLYRLPGMSDEHYARDATAVQRDLDTLKRVLEKR</sequence>
<dbReference type="KEGG" id="llu:AKJ09_01985"/>
<dbReference type="EMBL" id="CP012333">
    <property type="protein sequence ID" value="AKU95321.1"/>
    <property type="molecule type" value="Genomic_DNA"/>
</dbReference>
<keyword evidence="2" id="KW-1185">Reference proteome</keyword>